<dbReference type="InterPro" id="IPR036700">
    <property type="entry name" value="BOBF_sf"/>
</dbReference>
<dbReference type="RefSeq" id="WP_046220494.1">
    <property type="nucleotide sequence ID" value="NZ_JWYV01000006.1"/>
</dbReference>
<feature type="signal peptide" evidence="2">
    <location>
        <begin position="1"/>
        <end position="19"/>
    </location>
</feature>
<comment type="caution">
    <text evidence="3">The sequence shown here is derived from an EMBL/GenBank/DDBJ whole genome shotgun (WGS) entry which is preliminary data.</text>
</comment>
<dbReference type="PATRIC" id="fig|265726.11.peg.4112"/>
<name>A0A0F5VDQ4_9GAMM</name>
<evidence type="ECO:0000256" key="1">
    <source>
        <dbReference type="ARBA" id="ARBA00022729"/>
    </source>
</evidence>
<dbReference type="SUPFAM" id="SSF101756">
    <property type="entry name" value="Hypothetical protein YgiW"/>
    <property type="match status" value="1"/>
</dbReference>
<dbReference type="EMBL" id="JWYV01000006">
    <property type="protein sequence ID" value="KKD00198.1"/>
    <property type="molecule type" value="Genomic_DNA"/>
</dbReference>
<dbReference type="InterPro" id="IPR005220">
    <property type="entry name" value="CarO-like"/>
</dbReference>
<evidence type="ECO:0000313" key="4">
    <source>
        <dbReference type="Proteomes" id="UP000033633"/>
    </source>
</evidence>
<dbReference type="PANTHER" id="PTHR36571:SF1">
    <property type="entry name" value="PROTEIN YGIW"/>
    <property type="match status" value="1"/>
</dbReference>
<proteinExistence type="predicted"/>
<dbReference type="OrthoDB" id="598245at2"/>
<evidence type="ECO:0000256" key="2">
    <source>
        <dbReference type="SAM" id="SignalP"/>
    </source>
</evidence>
<protein>
    <submittedName>
        <fullName evidence="3">Uncharacterized protein</fullName>
    </submittedName>
</protein>
<feature type="chain" id="PRO_5002495924" evidence="2">
    <location>
        <begin position="20"/>
        <end position="117"/>
    </location>
</feature>
<evidence type="ECO:0000313" key="3">
    <source>
        <dbReference type="EMBL" id="KKD00198.1"/>
    </source>
</evidence>
<keyword evidence="1 2" id="KW-0732">Signal</keyword>
<dbReference type="Proteomes" id="UP000033633">
    <property type="component" value="Unassembled WGS sequence"/>
</dbReference>
<gene>
    <name evidence="3" type="ORF">KY46_09775</name>
</gene>
<dbReference type="AlphaFoldDB" id="A0A0F5VDQ4"/>
<sequence length="117" mass="12471">MKKVIFLFATLALPLTATAAQGGYTGPNETQGASATVAQAMQAKDDTRVTLTGHIIASLGDEDYRFKDSTGEMIVEIDNHLWGDQQVGPETQVTLMGEVDKDLNGTTVDVDSVQIGQ</sequence>
<keyword evidence="4" id="KW-1185">Reference proteome</keyword>
<dbReference type="NCBIfam" id="NF033674">
    <property type="entry name" value="stress_OB_fold"/>
    <property type="match status" value="1"/>
</dbReference>
<dbReference type="Gene3D" id="2.40.50.200">
    <property type="entry name" value="Bacterial OB-fold"/>
    <property type="match status" value="1"/>
</dbReference>
<reference evidence="3 4" key="1">
    <citation type="submission" date="2014-12" db="EMBL/GenBank/DDBJ databases">
        <title>Mercury Reductase activity and rhizosphere competence traits in the genome of root associated Photobacterium halotolerans MELD1.</title>
        <authorList>
            <person name="Mathew D.C."/>
            <person name="Huang C.-C."/>
        </authorList>
    </citation>
    <scope>NUCLEOTIDE SEQUENCE [LARGE SCALE GENOMIC DNA]</scope>
    <source>
        <strain evidence="3 4">MELD1</strain>
    </source>
</reference>
<organism evidence="3 4">
    <name type="scientific">Photobacterium halotolerans</name>
    <dbReference type="NCBI Taxonomy" id="265726"/>
    <lineage>
        <taxon>Bacteria</taxon>
        <taxon>Pseudomonadati</taxon>
        <taxon>Pseudomonadota</taxon>
        <taxon>Gammaproteobacteria</taxon>
        <taxon>Vibrionales</taxon>
        <taxon>Vibrionaceae</taxon>
        <taxon>Photobacterium</taxon>
    </lineage>
</organism>
<dbReference type="STRING" id="265726.KY46_09775"/>
<dbReference type="Pfam" id="PF04076">
    <property type="entry name" value="BOF"/>
    <property type="match status" value="1"/>
</dbReference>
<dbReference type="PANTHER" id="PTHR36571">
    <property type="entry name" value="PROTEIN YGIW"/>
    <property type="match status" value="1"/>
</dbReference>
<accession>A0A0F5VDQ4</accession>